<dbReference type="EMBL" id="KV417482">
    <property type="protein sequence ID" value="KZP33648.1"/>
    <property type="molecule type" value="Genomic_DNA"/>
</dbReference>
<feature type="region of interest" description="Disordered" evidence="1">
    <location>
        <begin position="1"/>
        <end position="29"/>
    </location>
</feature>
<dbReference type="Proteomes" id="UP000076532">
    <property type="component" value="Unassembled WGS sequence"/>
</dbReference>
<dbReference type="AlphaFoldDB" id="A0A166WDJ6"/>
<evidence type="ECO:0000256" key="1">
    <source>
        <dbReference type="SAM" id="MobiDB-lite"/>
    </source>
</evidence>
<evidence type="ECO:0000313" key="2">
    <source>
        <dbReference type="EMBL" id="KZP33648.1"/>
    </source>
</evidence>
<reference evidence="2 3" key="1">
    <citation type="journal article" date="2016" name="Mol. Biol. Evol.">
        <title>Comparative Genomics of Early-Diverging Mushroom-Forming Fungi Provides Insights into the Origins of Lignocellulose Decay Capabilities.</title>
        <authorList>
            <person name="Nagy L.G."/>
            <person name="Riley R."/>
            <person name="Tritt A."/>
            <person name="Adam C."/>
            <person name="Daum C."/>
            <person name="Floudas D."/>
            <person name="Sun H."/>
            <person name="Yadav J.S."/>
            <person name="Pangilinan J."/>
            <person name="Larsson K.H."/>
            <person name="Matsuura K."/>
            <person name="Barry K."/>
            <person name="Labutti K."/>
            <person name="Kuo R."/>
            <person name="Ohm R.A."/>
            <person name="Bhattacharya S.S."/>
            <person name="Shirouzu T."/>
            <person name="Yoshinaga Y."/>
            <person name="Martin F.M."/>
            <person name="Grigoriev I.V."/>
            <person name="Hibbett D.S."/>
        </authorList>
    </citation>
    <scope>NUCLEOTIDE SEQUENCE [LARGE SCALE GENOMIC DNA]</scope>
    <source>
        <strain evidence="2 3">CBS 109695</strain>
    </source>
</reference>
<name>A0A166WDJ6_9AGAM</name>
<organism evidence="2 3">
    <name type="scientific">Athelia psychrophila</name>
    <dbReference type="NCBI Taxonomy" id="1759441"/>
    <lineage>
        <taxon>Eukaryota</taxon>
        <taxon>Fungi</taxon>
        <taxon>Dikarya</taxon>
        <taxon>Basidiomycota</taxon>
        <taxon>Agaricomycotina</taxon>
        <taxon>Agaricomycetes</taxon>
        <taxon>Agaricomycetidae</taxon>
        <taxon>Atheliales</taxon>
        <taxon>Atheliaceae</taxon>
        <taxon>Athelia</taxon>
    </lineage>
</organism>
<keyword evidence="3" id="KW-1185">Reference proteome</keyword>
<gene>
    <name evidence="2" type="ORF">FIBSPDRAFT_847574</name>
</gene>
<evidence type="ECO:0000313" key="3">
    <source>
        <dbReference type="Proteomes" id="UP000076532"/>
    </source>
</evidence>
<proteinExistence type="predicted"/>
<dbReference type="OrthoDB" id="442460at2759"/>
<sequence>MTIHTKGKNNISQRKEDWDDADAQSSRSKLRARVLEMSRELKKHQAEKEEMKLKQGG</sequence>
<protein>
    <submittedName>
        <fullName evidence="2">Uncharacterized protein</fullName>
    </submittedName>
</protein>
<accession>A0A166WDJ6</accession>